<keyword evidence="3" id="KW-1185">Reference proteome</keyword>
<evidence type="ECO:0000313" key="3">
    <source>
        <dbReference type="Proteomes" id="UP000030149"/>
    </source>
</evidence>
<organism evidence="2 3">
    <name type="scientific">Flavobacterium enshiense DK69</name>
    <dbReference type="NCBI Taxonomy" id="1107311"/>
    <lineage>
        <taxon>Bacteria</taxon>
        <taxon>Pseudomonadati</taxon>
        <taxon>Bacteroidota</taxon>
        <taxon>Flavobacteriia</taxon>
        <taxon>Flavobacteriales</taxon>
        <taxon>Flavobacteriaceae</taxon>
        <taxon>Flavobacterium</taxon>
    </lineage>
</organism>
<dbReference type="eggNOG" id="ENOG5033FTV">
    <property type="taxonomic scope" value="Bacteria"/>
</dbReference>
<reference evidence="3" key="1">
    <citation type="submission" date="2013-09" db="EMBL/GenBank/DDBJ databases">
        <authorList>
            <person name="Zeng Z."/>
            <person name="Chen C."/>
        </authorList>
    </citation>
    <scope>NUCLEOTIDE SEQUENCE [LARGE SCALE GENOMIC DNA]</scope>
    <source>
        <strain evidence="3">DK69</strain>
    </source>
</reference>
<dbReference type="EMBL" id="JRLZ01000008">
    <property type="protein sequence ID" value="KGO95861.1"/>
    <property type="molecule type" value="Genomic_DNA"/>
</dbReference>
<proteinExistence type="predicted"/>
<name>A0A0A2MW73_9FLAO</name>
<sequence length="94" mass="10785">MKIWVNIVLLLFMTFLATPTIVGMLESDSDTSMFYSLSEEEIQKEVKEIPVGIAAVFHFETVKFSERKTTVDFQNEQKHDNVSEEIFSPPPEKA</sequence>
<dbReference type="AlphaFoldDB" id="A0A0A2MW73"/>
<gene>
    <name evidence="2" type="ORF">Q767_09250</name>
</gene>
<dbReference type="PATRIC" id="fig|1107311.5.peg.3072"/>
<dbReference type="OrthoDB" id="839726at2"/>
<feature type="region of interest" description="Disordered" evidence="1">
    <location>
        <begin position="74"/>
        <end position="94"/>
    </location>
</feature>
<protein>
    <submittedName>
        <fullName evidence="2">Uncharacterized protein</fullName>
    </submittedName>
</protein>
<dbReference type="Proteomes" id="UP000030149">
    <property type="component" value="Unassembled WGS sequence"/>
</dbReference>
<dbReference type="STRING" id="1107311.Q767_09250"/>
<evidence type="ECO:0000313" key="2">
    <source>
        <dbReference type="EMBL" id="KGO95861.1"/>
    </source>
</evidence>
<comment type="caution">
    <text evidence="2">The sequence shown here is derived from an EMBL/GenBank/DDBJ whole genome shotgun (WGS) entry which is preliminary data.</text>
</comment>
<accession>A0A0A2MW73</accession>
<evidence type="ECO:0000256" key="1">
    <source>
        <dbReference type="SAM" id="MobiDB-lite"/>
    </source>
</evidence>
<dbReference type="RefSeq" id="WP_035630453.1">
    <property type="nucleotide sequence ID" value="NZ_AVCS01000028.1"/>
</dbReference>
<reference evidence="2 3" key="2">
    <citation type="journal article" date="2015" name="Stand. Genomic Sci.">
        <title>High quality draft genomic sequence of Flavobacterium enshiense DK69(T) and comparison among Flavobacterium genomes.</title>
        <authorList>
            <person name="Zeng Z."/>
            <person name="Chen C."/>
            <person name="Du H."/>
            <person name="Wang G."/>
            <person name="Li M."/>
        </authorList>
    </citation>
    <scope>NUCLEOTIDE SEQUENCE [LARGE SCALE GENOMIC DNA]</scope>
    <source>
        <strain evidence="2 3">DK69</strain>
    </source>
</reference>